<evidence type="ECO:0000313" key="5">
    <source>
        <dbReference type="Proteomes" id="UP000038009"/>
    </source>
</evidence>
<dbReference type="AlphaFoldDB" id="A0A0N1HUL2"/>
<proteinExistence type="predicted"/>
<dbReference type="InterPro" id="IPR052423">
    <property type="entry name" value="EMIR"/>
</dbReference>
<comment type="caution">
    <text evidence="4">The sequence shown here is derived from an EMBL/GenBank/DDBJ whole genome shotgun (WGS) entry which is preliminary data.</text>
</comment>
<evidence type="ECO:0000256" key="1">
    <source>
        <dbReference type="SAM" id="MobiDB-lite"/>
    </source>
</evidence>
<keyword evidence="2" id="KW-1133">Transmembrane helix</keyword>
<keyword evidence="2" id="KW-0812">Transmembrane</keyword>
<evidence type="ECO:0000259" key="3">
    <source>
        <dbReference type="PROSITE" id="PS50076"/>
    </source>
</evidence>
<protein>
    <recommendedName>
        <fullName evidence="3">J domain-containing protein</fullName>
    </recommendedName>
</protein>
<reference evidence="4 5" key="1">
    <citation type="journal article" date="2015" name="PLoS Pathog.">
        <title>Leptomonas seymouri: Adaptations to the Dixenous Life Cycle Analyzed by Genome Sequencing, Transcriptome Profiling and Co-infection with Leishmania donovani.</title>
        <authorList>
            <person name="Kraeva N."/>
            <person name="Butenko A."/>
            <person name="Hlavacova J."/>
            <person name="Kostygov A."/>
            <person name="Myskova J."/>
            <person name="Grybchuk D."/>
            <person name="Lestinova T."/>
            <person name="Votypka J."/>
            <person name="Volf P."/>
            <person name="Opperdoes F."/>
            <person name="Flegontov P."/>
            <person name="Lukes J."/>
            <person name="Yurchenko V."/>
        </authorList>
    </citation>
    <scope>NUCLEOTIDE SEQUENCE [LARGE SCALE GENOMIC DNA]</scope>
    <source>
        <strain evidence="4 5">ATCC 30220</strain>
    </source>
</reference>
<name>A0A0N1HUL2_LEPSE</name>
<dbReference type="OMA" id="PLYYCVN"/>
<organism evidence="4 5">
    <name type="scientific">Leptomonas seymouri</name>
    <dbReference type="NCBI Taxonomy" id="5684"/>
    <lineage>
        <taxon>Eukaryota</taxon>
        <taxon>Discoba</taxon>
        <taxon>Euglenozoa</taxon>
        <taxon>Kinetoplastea</taxon>
        <taxon>Metakinetoplastina</taxon>
        <taxon>Trypanosomatida</taxon>
        <taxon>Trypanosomatidae</taxon>
        <taxon>Leishmaniinae</taxon>
        <taxon>Leptomonas</taxon>
    </lineage>
</organism>
<gene>
    <name evidence="4" type="ORF">ABL78_5798</name>
</gene>
<dbReference type="FunFam" id="1.10.287.110:FF:000228">
    <property type="entry name" value="Chaperone protein DNAJ, putative"/>
    <property type="match status" value="1"/>
</dbReference>
<evidence type="ECO:0000256" key="2">
    <source>
        <dbReference type="SAM" id="Phobius"/>
    </source>
</evidence>
<dbReference type="OrthoDB" id="10250354at2759"/>
<accession>A0A0N1HUL2</accession>
<dbReference type="Pfam" id="PF00226">
    <property type="entry name" value="DnaJ"/>
    <property type="match status" value="1"/>
</dbReference>
<dbReference type="EMBL" id="LJSK01000206">
    <property type="protein sequence ID" value="KPI85138.1"/>
    <property type="molecule type" value="Genomic_DNA"/>
</dbReference>
<dbReference type="SUPFAM" id="SSF46565">
    <property type="entry name" value="Chaperone J-domain"/>
    <property type="match status" value="1"/>
</dbReference>
<dbReference type="PANTHER" id="PTHR44094:SF7">
    <property type="entry name" value="PROTEIN DNAJ, PUTATIVE-RELATED"/>
    <property type="match status" value="1"/>
</dbReference>
<dbReference type="SMART" id="SM00271">
    <property type="entry name" value="DnaJ"/>
    <property type="match status" value="1"/>
</dbReference>
<dbReference type="PANTHER" id="PTHR44094">
    <property type="entry name" value="DNAJ HEAT SHOCK N-TERMINAL DOMAIN-CONTAINING PROTEIN"/>
    <property type="match status" value="1"/>
</dbReference>
<keyword evidence="5" id="KW-1185">Reference proteome</keyword>
<dbReference type="VEuPathDB" id="TriTrypDB:Lsey_0206_0060"/>
<evidence type="ECO:0000313" key="4">
    <source>
        <dbReference type="EMBL" id="KPI85138.1"/>
    </source>
</evidence>
<dbReference type="InterPro" id="IPR036869">
    <property type="entry name" value="J_dom_sf"/>
</dbReference>
<dbReference type="PRINTS" id="PR00625">
    <property type="entry name" value="JDOMAIN"/>
</dbReference>
<dbReference type="Gene3D" id="1.10.287.110">
    <property type="entry name" value="DnaJ domain"/>
    <property type="match status" value="1"/>
</dbReference>
<dbReference type="CDD" id="cd06257">
    <property type="entry name" value="DnaJ"/>
    <property type="match status" value="1"/>
</dbReference>
<feature type="domain" description="J" evidence="3">
    <location>
        <begin position="284"/>
        <end position="348"/>
    </location>
</feature>
<keyword evidence="2" id="KW-0472">Membrane</keyword>
<dbReference type="PROSITE" id="PS50076">
    <property type="entry name" value="DNAJ_2"/>
    <property type="match status" value="1"/>
</dbReference>
<feature type="transmembrane region" description="Helical" evidence="2">
    <location>
        <begin position="118"/>
        <end position="141"/>
    </location>
</feature>
<dbReference type="InterPro" id="IPR001623">
    <property type="entry name" value="DnaJ_domain"/>
</dbReference>
<dbReference type="Proteomes" id="UP000038009">
    <property type="component" value="Unassembled WGS sequence"/>
</dbReference>
<feature type="transmembrane region" description="Helical" evidence="2">
    <location>
        <begin position="153"/>
        <end position="175"/>
    </location>
</feature>
<feature type="region of interest" description="Disordered" evidence="1">
    <location>
        <begin position="250"/>
        <end position="277"/>
    </location>
</feature>
<sequence length="626" mass="68983">MSGFTIRRFVLQNITAVAAHCPFVSVASTAVAVMTGVAVPPVTSATSSASTAPSASRVSRMMQMLLTGSSASSGAAMSRFGLVTEEEMQWIRQRRREEAEESRVVLATRPSRSVMRGVAGGALNATVGAVVSPLVFAAVTLERIRLGTGVSALFIGPCYGFVWGAIFFACAQYAAVQQVLLCGYYSCVATPLYYCVNRRPRLSAGTSAPRARAWLFGVLRCRFEIPQGTLHAHHPMLLLYDEPSVLHERAMKRHSHRDKTNSKSNARYSGKKKGSGGAGLDDDDYYGLLGLSHDATPRQIKEAYSQKALHLHPDRNPSPDAAREFDRVTKAYRVLSNPQKRKKFDLAGTKGVEDAGVKKRDGVRALFGGAELNRLAGDTFLGSFSQRVIDGLDFTPEELAVRRQRMYESCRNELLERYLAHYDSTAATADQTGASVKRGAAAAKNGPWKGDAVALQLRKMLNTGLAKEVLYTIGCEYKRVLAYYDLGEGNGTTTTASLLPLAMRRVKFYSSVAGPHRWDLQRQKLKRLIAVRSHTFKNSEAMVDLAWYTSVQELESTARHVALSILYDPSLSATEVMRRRDALEALSKSFIAYGQPYKGANKSTLDQLMDSLREYQQQRQREKDSE</sequence>